<feature type="compositionally biased region" description="Low complexity" evidence="1">
    <location>
        <begin position="564"/>
        <end position="580"/>
    </location>
</feature>
<feature type="region of interest" description="Disordered" evidence="1">
    <location>
        <begin position="557"/>
        <end position="602"/>
    </location>
</feature>
<sequence length="614" mass="62457">MVWASHDDDAGCVSVEIRQRPLKKRCSGSARAGLSRYYAAKSQSFSSLELAYCTQYGTSALALAKRPSSFDLRRHASASPTHGCVSEHHGMAFMSTTHEEEDDGAAANNPNCCPCNDTIFADPADALISPEGSPLQLYGDCSLASSAPAPPQQQQQQQLFTDHHYGLLMPYQNGGYGAGCSAGMAGSGSVSVPGAGGSAAGTSPAALPSLGSGGGALWQSCAALLASGCSGAAGGASACSSGACGVPSQRSGAVLLAGLPSVQPGRSNEWRMNANSSSCCSSGDDSTSSSFSRGHTGSQGLSCCEANGRGESCSFECSGCSSGADCARGTAAATPAAVDRSNCNRDGLGARGAIASAAAFPRSLVAAPCGSLLPAQAAPAGGGSAEPGPACMQRAGLSRQRHPRHAAAPRHCTTGGVVAELSGLWGSTEDLVAALSLSEKRHPQQYAKPRRSPQPTRPQAAPAAVALAGAVAESGGAVDGSYSRRATGEGTRLLGLEAPIHRQPHHHQHSPHEHQHHLRKQHRPAQQGPFAQPLSCMPLAARHAPVAVLSPAQPAFSLPHEQQHQQQQGWQPAQAPADAWSNQQTVAASGGARSEPWACGSAPAPTSMAFFGAC</sequence>
<dbReference type="Proteomes" id="UP000236333">
    <property type="component" value="Unassembled WGS sequence"/>
</dbReference>
<feature type="region of interest" description="Disordered" evidence="1">
    <location>
        <begin position="439"/>
        <end position="462"/>
    </location>
</feature>
<name>A0A2J8AC69_9CHLO</name>
<dbReference type="AlphaFoldDB" id="A0A2J8AC69"/>
<dbReference type="EMBL" id="PGGS01000067">
    <property type="protein sequence ID" value="PNH10097.1"/>
    <property type="molecule type" value="Genomic_DNA"/>
</dbReference>
<evidence type="ECO:0000313" key="2">
    <source>
        <dbReference type="EMBL" id="PNH10097.1"/>
    </source>
</evidence>
<accession>A0A2J8AC69</accession>
<feature type="region of interest" description="Disordered" evidence="1">
    <location>
        <begin position="503"/>
        <end position="532"/>
    </location>
</feature>
<feature type="region of interest" description="Disordered" evidence="1">
    <location>
        <begin position="376"/>
        <end position="410"/>
    </location>
</feature>
<comment type="caution">
    <text evidence="2">The sequence shown here is derived from an EMBL/GenBank/DDBJ whole genome shotgun (WGS) entry which is preliminary data.</text>
</comment>
<evidence type="ECO:0000256" key="1">
    <source>
        <dbReference type="SAM" id="MobiDB-lite"/>
    </source>
</evidence>
<proteinExistence type="predicted"/>
<keyword evidence="3" id="KW-1185">Reference proteome</keyword>
<evidence type="ECO:0000313" key="3">
    <source>
        <dbReference type="Proteomes" id="UP000236333"/>
    </source>
</evidence>
<feature type="compositionally biased region" description="Basic residues" evidence="1">
    <location>
        <begin position="399"/>
        <end position="408"/>
    </location>
</feature>
<organism evidence="2 3">
    <name type="scientific">Tetrabaena socialis</name>
    <dbReference type="NCBI Taxonomy" id="47790"/>
    <lineage>
        <taxon>Eukaryota</taxon>
        <taxon>Viridiplantae</taxon>
        <taxon>Chlorophyta</taxon>
        <taxon>core chlorophytes</taxon>
        <taxon>Chlorophyceae</taxon>
        <taxon>CS clade</taxon>
        <taxon>Chlamydomonadales</taxon>
        <taxon>Tetrabaenaceae</taxon>
        <taxon>Tetrabaena</taxon>
    </lineage>
</organism>
<gene>
    <name evidence="2" type="ORF">TSOC_003205</name>
</gene>
<dbReference type="OrthoDB" id="551477at2759"/>
<protein>
    <submittedName>
        <fullName evidence="2">Uncharacterized protein</fullName>
    </submittedName>
</protein>
<reference evidence="2 3" key="1">
    <citation type="journal article" date="2017" name="Mol. Biol. Evol.">
        <title>The 4-celled Tetrabaena socialis nuclear genome reveals the essential components for genetic control of cell number at the origin of multicellularity in the volvocine lineage.</title>
        <authorList>
            <person name="Featherston J."/>
            <person name="Arakaki Y."/>
            <person name="Hanschen E.R."/>
            <person name="Ferris P.J."/>
            <person name="Michod R.E."/>
            <person name="Olson B.J.S.C."/>
            <person name="Nozaki H."/>
            <person name="Durand P.M."/>
        </authorList>
    </citation>
    <scope>NUCLEOTIDE SEQUENCE [LARGE SCALE GENOMIC DNA]</scope>
    <source>
        <strain evidence="2 3">NIES-571</strain>
    </source>
</reference>
<feature type="compositionally biased region" description="Basic residues" evidence="1">
    <location>
        <begin position="503"/>
        <end position="523"/>
    </location>
</feature>